<accession>A0A843U3A9</accession>
<dbReference type="EMBL" id="NMUH01000276">
    <property type="protein sequence ID" value="MQL76023.1"/>
    <property type="molecule type" value="Genomic_DNA"/>
</dbReference>
<sequence length="140" mass="16492">MHLYHCERVEELLPPTLVCADESFPKLSELHLAHLPKLRRICRHLLSFPSLQFIQVHQCPELRELSLLPQGGTKIRQICGEQEWWDALEWANINEDSHTAKLRFSNRFMPKKTQAFAAGQKILVRNNEEERVLRVFPRLE</sequence>
<name>A0A843U3A9_COLES</name>
<dbReference type="SUPFAM" id="SSF52047">
    <property type="entry name" value="RNI-like"/>
    <property type="match status" value="1"/>
</dbReference>
<evidence type="ECO:0008006" key="3">
    <source>
        <dbReference type="Google" id="ProtNLM"/>
    </source>
</evidence>
<dbReference type="OrthoDB" id="678723at2759"/>
<keyword evidence="2" id="KW-1185">Reference proteome</keyword>
<reference evidence="1" key="1">
    <citation type="submission" date="2017-07" db="EMBL/GenBank/DDBJ databases">
        <title>Taro Niue Genome Assembly and Annotation.</title>
        <authorList>
            <person name="Atibalentja N."/>
            <person name="Keating K."/>
            <person name="Fields C.J."/>
        </authorList>
    </citation>
    <scope>NUCLEOTIDE SEQUENCE</scope>
    <source>
        <strain evidence="1">Niue_2</strain>
        <tissue evidence="1">Leaf</tissue>
    </source>
</reference>
<evidence type="ECO:0000313" key="1">
    <source>
        <dbReference type="EMBL" id="MQL76023.1"/>
    </source>
</evidence>
<evidence type="ECO:0000313" key="2">
    <source>
        <dbReference type="Proteomes" id="UP000652761"/>
    </source>
</evidence>
<comment type="caution">
    <text evidence="1">The sequence shown here is derived from an EMBL/GenBank/DDBJ whole genome shotgun (WGS) entry which is preliminary data.</text>
</comment>
<protein>
    <recommendedName>
        <fullName evidence="3">Disease resistance protein</fullName>
    </recommendedName>
</protein>
<dbReference type="Proteomes" id="UP000652761">
    <property type="component" value="Unassembled WGS sequence"/>
</dbReference>
<organism evidence="1 2">
    <name type="scientific">Colocasia esculenta</name>
    <name type="common">Wild taro</name>
    <name type="synonym">Arum esculentum</name>
    <dbReference type="NCBI Taxonomy" id="4460"/>
    <lineage>
        <taxon>Eukaryota</taxon>
        <taxon>Viridiplantae</taxon>
        <taxon>Streptophyta</taxon>
        <taxon>Embryophyta</taxon>
        <taxon>Tracheophyta</taxon>
        <taxon>Spermatophyta</taxon>
        <taxon>Magnoliopsida</taxon>
        <taxon>Liliopsida</taxon>
        <taxon>Araceae</taxon>
        <taxon>Aroideae</taxon>
        <taxon>Colocasieae</taxon>
        <taxon>Colocasia</taxon>
    </lineage>
</organism>
<proteinExistence type="predicted"/>
<dbReference type="AlphaFoldDB" id="A0A843U3A9"/>
<gene>
    <name evidence="1" type="ORF">Taro_008405</name>
</gene>
<dbReference type="InterPro" id="IPR032675">
    <property type="entry name" value="LRR_dom_sf"/>
</dbReference>
<dbReference type="Gene3D" id="3.80.10.10">
    <property type="entry name" value="Ribonuclease Inhibitor"/>
    <property type="match status" value="1"/>
</dbReference>